<evidence type="ECO:0000256" key="2">
    <source>
        <dbReference type="ARBA" id="ARBA00023140"/>
    </source>
</evidence>
<feature type="domain" description="AMP-dependent synthetase/ligase" evidence="3">
    <location>
        <begin position="33"/>
        <end position="314"/>
    </location>
</feature>
<evidence type="ECO:0000256" key="1">
    <source>
        <dbReference type="ARBA" id="ARBA00004275"/>
    </source>
</evidence>
<accession>A0ABR1AV47</accession>
<reference evidence="5 6" key="1">
    <citation type="submission" date="2023-09" db="EMBL/GenBank/DDBJ databases">
        <title>Genomes of two closely related lineages of the louse Polyplax serrata with different host specificities.</title>
        <authorList>
            <person name="Martinu J."/>
            <person name="Tarabai H."/>
            <person name="Stefka J."/>
            <person name="Hypsa V."/>
        </authorList>
    </citation>
    <scope>NUCLEOTIDE SEQUENCE [LARGE SCALE GENOMIC DNA]</scope>
    <source>
        <strain evidence="5">98ZLc_SE</strain>
    </source>
</reference>
<dbReference type="Gene3D" id="3.30.300.30">
    <property type="match status" value="1"/>
</dbReference>
<dbReference type="Proteomes" id="UP001359485">
    <property type="component" value="Unassembled WGS sequence"/>
</dbReference>
<evidence type="ECO:0000313" key="5">
    <source>
        <dbReference type="EMBL" id="KAK6627796.1"/>
    </source>
</evidence>
<dbReference type="PROSITE" id="PS00455">
    <property type="entry name" value="AMP_BINDING"/>
    <property type="match status" value="1"/>
</dbReference>
<comment type="caution">
    <text evidence="5">The sequence shown here is derived from an EMBL/GenBank/DDBJ whole genome shotgun (WGS) entry which is preliminary data.</text>
</comment>
<gene>
    <name evidence="5" type="ORF">RUM44_010275</name>
</gene>
<dbReference type="InterPro" id="IPR045851">
    <property type="entry name" value="AMP-bd_C_sf"/>
</dbReference>
<dbReference type="InterPro" id="IPR025110">
    <property type="entry name" value="AMP-bd_C"/>
</dbReference>
<dbReference type="InterPro" id="IPR020845">
    <property type="entry name" value="AMP-binding_CS"/>
</dbReference>
<keyword evidence="2" id="KW-0576">Peroxisome</keyword>
<organism evidence="5 6">
    <name type="scientific">Polyplax serrata</name>
    <name type="common">Common mouse louse</name>
    <dbReference type="NCBI Taxonomy" id="468196"/>
    <lineage>
        <taxon>Eukaryota</taxon>
        <taxon>Metazoa</taxon>
        <taxon>Ecdysozoa</taxon>
        <taxon>Arthropoda</taxon>
        <taxon>Hexapoda</taxon>
        <taxon>Insecta</taxon>
        <taxon>Pterygota</taxon>
        <taxon>Neoptera</taxon>
        <taxon>Paraneoptera</taxon>
        <taxon>Psocodea</taxon>
        <taxon>Troctomorpha</taxon>
        <taxon>Phthiraptera</taxon>
        <taxon>Anoplura</taxon>
        <taxon>Polyplacidae</taxon>
        <taxon>Polyplax</taxon>
    </lineage>
</organism>
<dbReference type="InterPro" id="IPR042099">
    <property type="entry name" value="ANL_N_sf"/>
</dbReference>
<dbReference type="PANTHER" id="PTHR24096:SF391">
    <property type="entry name" value="LONG-CHAIN-FATTY-ACID--COA LIGASE HEIMDALL-RELATED"/>
    <property type="match status" value="1"/>
</dbReference>
<proteinExistence type="predicted"/>
<evidence type="ECO:0000313" key="6">
    <source>
        <dbReference type="Proteomes" id="UP001359485"/>
    </source>
</evidence>
<comment type="subcellular location">
    <subcellularLocation>
        <location evidence="1">Peroxisome</location>
    </subcellularLocation>
</comment>
<dbReference type="Pfam" id="PF13193">
    <property type="entry name" value="AMP-binding_C"/>
    <property type="match status" value="1"/>
</dbReference>
<protein>
    <submittedName>
        <fullName evidence="5">Uncharacterized protein</fullName>
    </submittedName>
</protein>
<keyword evidence="6" id="KW-1185">Reference proteome</keyword>
<dbReference type="Gene3D" id="3.40.50.12780">
    <property type="entry name" value="N-terminal domain of ligase-like"/>
    <property type="match status" value="1"/>
</dbReference>
<dbReference type="Gene3D" id="2.30.38.10">
    <property type="entry name" value="Luciferase, Domain 3"/>
    <property type="match status" value="1"/>
</dbReference>
<feature type="domain" description="AMP-binding enzyme C-terminal" evidence="4">
    <location>
        <begin position="398"/>
        <end position="477"/>
    </location>
</feature>
<sequence>MTDKNVLRGPPLVVPNCSMAEYVLPKLKSLPKNHVLLVDGETGESRTSWQLLTESVHLLKGLIALGLRQNDTVGLLCRNSFEANEIMLASWLGVFPIAPINGFMKVLELKYTFQLLKPKILFCEEAMADNAAAAAESLTTPPFIVVVDKSKTSQNSYRAFKDLKISCNVDNFQASPVESPSSQILLIPPSSGTTGLPKGIGQTHKNLIYMDKVIEITDLYPRDLVMVQTSQFYWMTGILAFIRSASVGMKRVFFKEYTPEVILSAIDKYKANFAIMAPLTLLSLTTSPKFRQYDLSSIKFVSVTGSLLKEATAKNIMVVDLKTGASLPVNKSGEICMRSLGVMKGYIGMEEETTATIDADGWIHTGDVGYHDDSGKVYIVDRIKEIIKVSGMQVSPAEIENVIESIPGVSSAGVIGIPQPDDTTLLMGMVVKKKGSNLKEEDISSFIESQYQNLSEYKKLTAGVYFVEAIPQTPSGKISRGQLKVMAQKFQSCDLPK</sequence>
<dbReference type="PANTHER" id="PTHR24096">
    <property type="entry name" value="LONG-CHAIN-FATTY-ACID--COA LIGASE"/>
    <property type="match status" value="1"/>
</dbReference>
<dbReference type="InterPro" id="IPR000873">
    <property type="entry name" value="AMP-dep_synth/lig_dom"/>
</dbReference>
<name>A0ABR1AV47_POLSC</name>
<dbReference type="Pfam" id="PF00501">
    <property type="entry name" value="AMP-binding"/>
    <property type="match status" value="1"/>
</dbReference>
<dbReference type="EMBL" id="JAWJWF010000045">
    <property type="protein sequence ID" value="KAK6627796.1"/>
    <property type="molecule type" value="Genomic_DNA"/>
</dbReference>
<dbReference type="SUPFAM" id="SSF56801">
    <property type="entry name" value="Acetyl-CoA synthetase-like"/>
    <property type="match status" value="1"/>
</dbReference>
<evidence type="ECO:0000259" key="4">
    <source>
        <dbReference type="Pfam" id="PF13193"/>
    </source>
</evidence>
<evidence type="ECO:0000259" key="3">
    <source>
        <dbReference type="Pfam" id="PF00501"/>
    </source>
</evidence>